<dbReference type="Proteomes" id="UP000295632">
    <property type="component" value="Unassembled WGS sequence"/>
</dbReference>
<proteinExistence type="predicted"/>
<name>A0A4R6TQQ0_9BACI</name>
<reference evidence="2 3" key="1">
    <citation type="submission" date="2019-03" db="EMBL/GenBank/DDBJ databases">
        <title>Genomic Encyclopedia of Type Strains, Phase IV (KMG-IV): sequencing the most valuable type-strain genomes for metagenomic binning, comparative biology and taxonomic classification.</title>
        <authorList>
            <person name="Goeker M."/>
        </authorList>
    </citation>
    <scope>NUCLEOTIDE SEQUENCE [LARGE SCALE GENOMIC DNA]</scope>
    <source>
        <strain evidence="2 3">DSM 28697</strain>
    </source>
</reference>
<keyword evidence="1" id="KW-0472">Membrane</keyword>
<organism evidence="2 3">
    <name type="scientific">Aureibacillus halotolerans</name>
    <dbReference type="NCBI Taxonomy" id="1508390"/>
    <lineage>
        <taxon>Bacteria</taxon>
        <taxon>Bacillati</taxon>
        <taxon>Bacillota</taxon>
        <taxon>Bacilli</taxon>
        <taxon>Bacillales</taxon>
        <taxon>Bacillaceae</taxon>
        <taxon>Aureibacillus</taxon>
    </lineage>
</organism>
<protein>
    <submittedName>
        <fullName evidence="2">Uncharacterized protein</fullName>
    </submittedName>
</protein>
<keyword evidence="1" id="KW-1133">Transmembrane helix</keyword>
<evidence type="ECO:0000256" key="1">
    <source>
        <dbReference type="SAM" id="Phobius"/>
    </source>
</evidence>
<feature type="transmembrane region" description="Helical" evidence="1">
    <location>
        <begin position="27"/>
        <end position="46"/>
    </location>
</feature>
<gene>
    <name evidence="2" type="ORF">EV213_12816</name>
</gene>
<evidence type="ECO:0000313" key="3">
    <source>
        <dbReference type="Proteomes" id="UP000295632"/>
    </source>
</evidence>
<sequence>MAILLIIAILFAVSLYLRMSLRHPYSFSIGLFTTFGLFLICTIFLLENYMTSLSPKVHDGIGISNKVA</sequence>
<dbReference type="EMBL" id="SNYJ01000028">
    <property type="protein sequence ID" value="TDQ33784.1"/>
    <property type="molecule type" value="Genomic_DNA"/>
</dbReference>
<dbReference type="AlphaFoldDB" id="A0A4R6TQQ0"/>
<comment type="caution">
    <text evidence="2">The sequence shown here is derived from an EMBL/GenBank/DDBJ whole genome shotgun (WGS) entry which is preliminary data.</text>
</comment>
<evidence type="ECO:0000313" key="2">
    <source>
        <dbReference type="EMBL" id="TDQ33784.1"/>
    </source>
</evidence>
<keyword evidence="1" id="KW-0812">Transmembrane</keyword>
<accession>A0A4R6TQQ0</accession>
<keyword evidence="3" id="KW-1185">Reference proteome</keyword>